<dbReference type="GO" id="GO:0006355">
    <property type="term" value="P:regulation of DNA-templated transcription"/>
    <property type="evidence" value="ECO:0007669"/>
    <property type="project" value="InterPro"/>
</dbReference>
<keyword evidence="3" id="KW-1185">Reference proteome</keyword>
<name>A0A1M5ELB2_9BACT</name>
<dbReference type="STRING" id="1302690.BUE76_04355"/>
<dbReference type="Proteomes" id="UP000184368">
    <property type="component" value="Unassembled WGS sequence"/>
</dbReference>
<protein>
    <submittedName>
        <fullName evidence="2">MerR HTH family regulatory protein</fullName>
    </submittedName>
</protein>
<dbReference type="InterPro" id="IPR009061">
    <property type="entry name" value="DNA-bd_dom_put_sf"/>
</dbReference>
<evidence type="ECO:0000313" key="3">
    <source>
        <dbReference type="Proteomes" id="UP000184368"/>
    </source>
</evidence>
<dbReference type="GO" id="GO:0003677">
    <property type="term" value="F:DNA binding"/>
    <property type="evidence" value="ECO:0007669"/>
    <property type="project" value="InterPro"/>
</dbReference>
<feature type="domain" description="HTH merR-type" evidence="1">
    <location>
        <begin position="11"/>
        <end position="59"/>
    </location>
</feature>
<dbReference type="RefSeq" id="WP_073044972.1">
    <property type="nucleotide sequence ID" value="NZ_FQUO01000012.1"/>
</dbReference>
<sequence>MNTQITLLTRKEIACLFSVTPGTVKNWEKKNLIKPNVRINGRPKYLQEDVRRLANLDKLSLDGTKA</sequence>
<organism evidence="2 3">
    <name type="scientific">Cnuella takakiae</name>
    <dbReference type="NCBI Taxonomy" id="1302690"/>
    <lineage>
        <taxon>Bacteria</taxon>
        <taxon>Pseudomonadati</taxon>
        <taxon>Bacteroidota</taxon>
        <taxon>Chitinophagia</taxon>
        <taxon>Chitinophagales</taxon>
        <taxon>Chitinophagaceae</taxon>
        <taxon>Cnuella</taxon>
    </lineage>
</organism>
<dbReference type="EMBL" id="FQUO01000012">
    <property type="protein sequence ID" value="SHF79966.1"/>
    <property type="molecule type" value="Genomic_DNA"/>
</dbReference>
<dbReference type="InterPro" id="IPR000551">
    <property type="entry name" value="MerR-type_HTH_dom"/>
</dbReference>
<accession>A0A1M5ELB2</accession>
<dbReference type="SUPFAM" id="SSF46955">
    <property type="entry name" value="Putative DNA-binding domain"/>
    <property type="match status" value="1"/>
</dbReference>
<reference evidence="2 3" key="1">
    <citation type="submission" date="2016-11" db="EMBL/GenBank/DDBJ databases">
        <authorList>
            <person name="Jaros S."/>
            <person name="Januszkiewicz K."/>
            <person name="Wedrychowicz H."/>
        </authorList>
    </citation>
    <scope>NUCLEOTIDE SEQUENCE [LARGE SCALE GENOMIC DNA]</scope>
    <source>
        <strain evidence="2 3">DSM 26897</strain>
    </source>
</reference>
<gene>
    <name evidence="2" type="ORF">SAMN05444008_11291</name>
</gene>
<dbReference type="Pfam" id="PF13411">
    <property type="entry name" value="MerR_1"/>
    <property type="match status" value="1"/>
</dbReference>
<evidence type="ECO:0000259" key="1">
    <source>
        <dbReference type="Pfam" id="PF13411"/>
    </source>
</evidence>
<proteinExistence type="predicted"/>
<dbReference type="Gene3D" id="1.10.1660.10">
    <property type="match status" value="1"/>
</dbReference>
<evidence type="ECO:0000313" key="2">
    <source>
        <dbReference type="EMBL" id="SHF79966.1"/>
    </source>
</evidence>
<dbReference type="AlphaFoldDB" id="A0A1M5ELB2"/>